<reference evidence="1 2" key="1">
    <citation type="journal article" date="2016" name="Nat. Commun.">
        <title>Thousands of microbial genomes shed light on interconnected biogeochemical processes in an aquifer system.</title>
        <authorList>
            <person name="Anantharaman K."/>
            <person name="Brown C.T."/>
            <person name="Hug L.A."/>
            <person name="Sharon I."/>
            <person name="Castelle C.J."/>
            <person name="Probst A.J."/>
            <person name="Thomas B.C."/>
            <person name="Singh A."/>
            <person name="Wilkins M.J."/>
            <person name="Karaoz U."/>
            <person name="Brodie E.L."/>
            <person name="Williams K.H."/>
            <person name="Hubbard S.S."/>
            <person name="Banfield J.F."/>
        </authorList>
    </citation>
    <scope>NUCLEOTIDE SEQUENCE [LARGE SCALE GENOMIC DNA]</scope>
</reference>
<dbReference type="Proteomes" id="UP000176814">
    <property type="component" value="Unassembled WGS sequence"/>
</dbReference>
<gene>
    <name evidence="1" type="ORF">A2911_02400</name>
</gene>
<protein>
    <submittedName>
        <fullName evidence="1">Uncharacterized protein</fullName>
    </submittedName>
</protein>
<sequence>MKITGPEGSIQPQKGKHGLSYHPEFKVWLKEHPHAMSQVAGLIEKIIDHNPQNAGYELSEGNVRVVFIRATFSHLFKVIIGENIFFVKRDKARLQMPGVFPVGGQGEYTDSAIAKEGLKNDPDIEIIDFQLGYTREDAKHPVAYFVSRWEELQTVTGYLSNPNIKPEEKKEIEAKVTKAFRLFQTYHDVSTKNMFYDPRTKKIKMFDLNENPNF</sequence>
<accession>A0A1F6X7S8</accession>
<dbReference type="EMBL" id="MFUW01000020">
    <property type="protein sequence ID" value="OGI90230.1"/>
    <property type="molecule type" value="Genomic_DNA"/>
</dbReference>
<evidence type="ECO:0000313" key="2">
    <source>
        <dbReference type="Proteomes" id="UP000176814"/>
    </source>
</evidence>
<organism evidence="1 2">
    <name type="scientific">Candidatus Nomurabacteria bacterium RIFCSPLOWO2_01_FULL_40_15</name>
    <dbReference type="NCBI Taxonomy" id="1801772"/>
    <lineage>
        <taxon>Bacteria</taxon>
        <taxon>Candidatus Nomuraibacteriota</taxon>
    </lineage>
</organism>
<name>A0A1F6X7S8_9BACT</name>
<comment type="caution">
    <text evidence="1">The sequence shown here is derived from an EMBL/GenBank/DDBJ whole genome shotgun (WGS) entry which is preliminary data.</text>
</comment>
<evidence type="ECO:0000313" key="1">
    <source>
        <dbReference type="EMBL" id="OGI90230.1"/>
    </source>
</evidence>
<dbReference type="AlphaFoldDB" id="A0A1F6X7S8"/>
<proteinExistence type="predicted"/>